<proteinExistence type="inferred from homology"/>
<dbReference type="Gene3D" id="3.90.79.10">
    <property type="entry name" value="Nucleoside Triphosphate Pyrophosphohydrolase"/>
    <property type="match status" value="1"/>
</dbReference>
<dbReference type="EMBL" id="FMJD01000002">
    <property type="protein sequence ID" value="SCM71541.1"/>
    <property type="molecule type" value="Genomic_DNA"/>
</dbReference>
<evidence type="ECO:0000256" key="9">
    <source>
        <dbReference type="ARBA" id="ARBA00048123"/>
    </source>
</evidence>
<comment type="cofactor">
    <cofactor evidence="1">
        <name>Mg(2+)</name>
        <dbReference type="ChEBI" id="CHEBI:18420"/>
    </cofactor>
</comment>
<evidence type="ECO:0000256" key="1">
    <source>
        <dbReference type="ARBA" id="ARBA00001946"/>
    </source>
</evidence>
<dbReference type="InterPro" id="IPR000086">
    <property type="entry name" value="NUDIX_hydrolase_dom"/>
</dbReference>
<comment type="catalytic activity">
    <reaction evidence="5">
        <text>3',3',3'-cAAG + H2O = A[3'-5']pG[3'-5']pAp[3'] + H(+)</text>
        <dbReference type="Rhea" id="RHEA:72867"/>
        <dbReference type="ChEBI" id="CHEBI:15377"/>
        <dbReference type="ChEBI" id="CHEBI:15378"/>
        <dbReference type="ChEBI" id="CHEBI:143810"/>
        <dbReference type="ChEBI" id="CHEBI:192533"/>
    </reaction>
    <physiologicalReaction direction="left-to-right" evidence="5">
        <dbReference type="Rhea" id="RHEA:72868"/>
    </physiologicalReaction>
</comment>
<dbReference type="CDD" id="cd02883">
    <property type="entry name" value="NUDIX_Hydrolase"/>
    <property type="match status" value="1"/>
</dbReference>
<dbReference type="PROSITE" id="PS51462">
    <property type="entry name" value="NUDIX"/>
    <property type="match status" value="1"/>
</dbReference>
<feature type="region of interest" description="Disordered" evidence="10">
    <location>
        <begin position="54"/>
        <end position="75"/>
    </location>
</feature>
<evidence type="ECO:0000256" key="7">
    <source>
        <dbReference type="ARBA" id="ARBA00034316"/>
    </source>
</evidence>
<feature type="compositionally biased region" description="Pro residues" evidence="10">
    <location>
        <begin position="814"/>
        <end position="826"/>
    </location>
</feature>
<evidence type="ECO:0000256" key="6">
    <source>
        <dbReference type="ARBA" id="ARBA00034283"/>
    </source>
</evidence>
<dbReference type="Gene3D" id="3.90.176.10">
    <property type="entry name" value="Toxin ADP-ribosyltransferase, Chain A, domain 1"/>
    <property type="match status" value="1"/>
</dbReference>
<name>A0A212L1V4_9HYPH</name>
<dbReference type="Pfam" id="PF00293">
    <property type="entry name" value="NUDIX"/>
    <property type="match status" value="1"/>
</dbReference>
<protein>
    <recommendedName>
        <fullName evidence="8">Anti-CBASS protein Acb1</fullName>
    </recommendedName>
</protein>
<evidence type="ECO:0000259" key="11">
    <source>
        <dbReference type="PROSITE" id="PS51462"/>
    </source>
</evidence>
<comment type="catalytic activity">
    <reaction evidence="3">
        <text>3',3',3'-cAAG + H2O = G[3'-5']pA[3'-5']pAp[3'] + H(+)</text>
        <dbReference type="Rhea" id="RHEA:72863"/>
        <dbReference type="ChEBI" id="CHEBI:15377"/>
        <dbReference type="ChEBI" id="CHEBI:15378"/>
        <dbReference type="ChEBI" id="CHEBI:143810"/>
        <dbReference type="ChEBI" id="CHEBI:192532"/>
    </reaction>
    <physiologicalReaction direction="left-to-right" evidence="3">
        <dbReference type="Rhea" id="RHEA:72864"/>
    </physiologicalReaction>
</comment>
<comment type="catalytic activity">
    <reaction evidence="6">
        <text>3',3'-cGAMP + H2O = G[3'-5']pAp[3'] + H(+)</text>
        <dbReference type="Rhea" id="RHEA:72831"/>
        <dbReference type="ChEBI" id="CHEBI:15377"/>
        <dbReference type="ChEBI" id="CHEBI:15378"/>
        <dbReference type="ChEBI" id="CHEBI:71501"/>
        <dbReference type="ChEBI" id="CHEBI:192497"/>
    </reaction>
    <physiologicalReaction direction="left-to-right" evidence="6">
        <dbReference type="Rhea" id="RHEA:72832"/>
    </physiologicalReaction>
</comment>
<gene>
    <name evidence="12" type="ORF">KL86PLE_100256</name>
</gene>
<evidence type="ECO:0000256" key="8">
    <source>
        <dbReference type="ARBA" id="ARBA00034343"/>
    </source>
</evidence>
<evidence type="ECO:0000256" key="10">
    <source>
        <dbReference type="SAM" id="MobiDB-lite"/>
    </source>
</evidence>
<dbReference type="GO" id="GO:0005576">
    <property type="term" value="C:extracellular region"/>
    <property type="evidence" value="ECO:0007669"/>
    <property type="project" value="InterPro"/>
</dbReference>
<sequence>MLDSASTLAMLAAAKASVGVAIEKISRWPAGAAGGKGGQFAPGKQGGLFGDMDGWGLSPSAKAPPPPSARPHTKVDDKGAEVLVHYPSKPTGPESWLDKGSIATAIPGGKMPASLHGVAFKPWVPPTDWRKVDGTDESLDAGQPLNATDKQRPGAGVVILEPDGRMWLTKPTNEFGGYEHSWPKGGVEEGMTLQQTAIKEAWEETGLKVKITGVLGDYEGDTSKARYYVARRVGGTPADMGWESQAMRLVPPNKLKSLLNRPRDKLIATDILDLLKDEGIYKAVPTPLYIRRDLQNADEVRAWAMAQGFATTLPASQMHVTIAYSKTPVDWQAMGSDVDELTADPVVEAVDTTRHVERLGANGEAVVLRFSDTDLETRWRQLVDLGASWDWDGYKPHVTISWNAPDLDLSKVQPYTGRLVFGPEIFEPIDEGWKDKLVEKAKKPSGGGGAFDQPRWPAGSPLGGQWKAADGGGIPTPPSIAGGLAGKNASYQKQANALYSALKAGDQATVKAAVDKLGEKVAANSAKGAKTSHVKWTAQLHQYGQSLLGSGAKVEQAVAAADAIRGPMKLSGMQKTGSKPGGSAPGALYTDKGGMLWLVKGNAQAGTVSQKVSDNRAKNEVLASHLLNAVGAGAPEMKLVDLGKEHGGGIGVGSKWVTGTQKFNPGNKAHLSAAQQQFAVHAWLGNYDVIGAEFDNTVIKDGKALCIDPGGSILFRAQGKPKDPGAFGDKVDELKTLRDPKINKNAAAVYGSMTASQIAESCAQLKQIDDATITKLVDSYGPGDAKEKAKLAATLIKRRDHVIQYGESLQAAPAPAPVPAPKPPRPASKQPTTPAADDFDDFDDDMMPELEVPTFKTGFAKTDKAYTMAAAYVKSMHDKAAAGNGIAMLWLNNAQGLVQQGQIDTGLGMQKIQPGSVSAQKLHAFIGDAKASAQVQFIAADAAVAAAATAEAAKAKAAADAAVKAQHVALPDFDGAKLPAGNTNAGSHNAKVDAIKSLAASGDVNGILALNYGTNTYGKKQAQLANDALAALGSAEKVAPGQKKGEHPTISGAPTAKVADADAGAIVAEPVKPAVAAATKAVKAATKEKKAPVFKPETLLAPPDFKNWPGKGGPLSSSDAVNASNNEAVRSIYEVAKKGDLEALQALKFEVVDKATGQKTGALQSIKDHPSQHVKAYWQNLVTEVDLQVNPPAMPELGQTVRDIPLEAASISLPTVEMGKMVAAVPAKKKAGDYIVLGKISQDGLPQPMPEDSAVTAIAWHQKVKETWAASSQAAKTTWHKYLTSSGAKELNTALRTGKLSQSQIAEVKAFNELLVDIPEGTTFTRSMGGNSYGATPNDAKLKALEAFILNAEPGTVVQEPGFTSTSWSGAHKVLSGNKFKWKFTAGKGVRAFPAWLSQNVGEGESLFPPNQRYMIRGWKKVGAQIEIDAVLLPTIEN</sequence>
<comment type="catalytic activity">
    <reaction evidence="9">
        <text>3',3'-cUAMP + H2O = U[3'-5']pAp[3'] + H(+)</text>
        <dbReference type="Rhea" id="RHEA:72835"/>
        <dbReference type="ChEBI" id="CHEBI:15377"/>
        <dbReference type="ChEBI" id="CHEBI:15378"/>
        <dbReference type="ChEBI" id="CHEBI:143809"/>
        <dbReference type="ChEBI" id="CHEBI:192498"/>
    </reaction>
    <physiologicalReaction direction="left-to-right" evidence="9">
        <dbReference type="Rhea" id="RHEA:72836"/>
    </physiologicalReaction>
</comment>
<dbReference type="SUPFAM" id="SSF56399">
    <property type="entry name" value="ADP-ribosylation"/>
    <property type="match status" value="1"/>
</dbReference>
<evidence type="ECO:0000313" key="12">
    <source>
        <dbReference type="EMBL" id="SCM71541.1"/>
    </source>
</evidence>
<dbReference type="InterPro" id="IPR056175">
    <property type="entry name" value="Acb1-like_C"/>
</dbReference>
<evidence type="ECO:0000256" key="3">
    <source>
        <dbReference type="ARBA" id="ARBA00034233"/>
    </source>
</evidence>
<feature type="domain" description="Nudix hydrolase" evidence="11">
    <location>
        <begin position="150"/>
        <end position="273"/>
    </location>
</feature>
<dbReference type="GO" id="GO:0016787">
    <property type="term" value="F:hydrolase activity"/>
    <property type="evidence" value="ECO:0007669"/>
    <property type="project" value="UniProtKB-KW"/>
</dbReference>
<organism evidence="12">
    <name type="scientific">uncultured Pleomorphomonas sp</name>
    <dbReference type="NCBI Taxonomy" id="442121"/>
    <lineage>
        <taxon>Bacteria</taxon>
        <taxon>Pseudomonadati</taxon>
        <taxon>Pseudomonadota</taxon>
        <taxon>Alphaproteobacteria</taxon>
        <taxon>Hyphomicrobiales</taxon>
        <taxon>Pleomorphomonadaceae</taxon>
        <taxon>Pleomorphomonas</taxon>
        <taxon>environmental samples</taxon>
    </lineage>
</organism>
<feature type="region of interest" description="Disordered" evidence="10">
    <location>
        <begin position="809"/>
        <end position="842"/>
    </location>
</feature>
<keyword evidence="2" id="KW-0378">Hydrolase</keyword>
<dbReference type="SUPFAM" id="SSF55811">
    <property type="entry name" value="Nudix"/>
    <property type="match status" value="1"/>
</dbReference>
<comment type="similarity">
    <text evidence="7">Belongs to the anti-CBASS protein Acb1 family.</text>
</comment>
<comment type="catalytic activity">
    <reaction evidence="4">
        <text>3',3',3'-c-tri-AMP + H2O = A[3'-5']pA[3'-5']pAp[3'] + H(+)</text>
        <dbReference type="Rhea" id="RHEA:72859"/>
        <dbReference type="ChEBI" id="CHEBI:15377"/>
        <dbReference type="ChEBI" id="CHEBI:15378"/>
        <dbReference type="ChEBI" id="CHEBI:192523"/>
        <dbReference type="ChEBI" id="CHEBI:192530"/>
    </reaction>
    <physiologicalReaction direction="left-to-right" evidence="4">
        <dbReference type="Rhea" id="RHEA:72860"/>
    </physiologicalReaction>
</comment>
<dbReference type="InterPro" id="IPR015797">
    <property type="entry name" value="NUDIX_hydrolase-like_dom_sf"/>
</dbReference>
<dbReference type="Pfam" id="PF23474">
    <property type="entry name" value="Acb1"/>
    <property type="match status" value="1"/>
</dbReference>
<dbReference type="PANTHER" id="PTHR43046:SF14">
    <property type="entry name" value="MUTT_NUDIX FAMILY PROTEIN"/>
    <property type="match status" value="1"/>
</dbReference>
<evidence type="ECO:0000256" key="4">
    <source>
        <dbReference type="ARBA" id="ARBA00034240"/>
    </source>
</evidence>
<dbReference type="PANTHER" id="PTHR43046">
    <property type="entry name" value="GDP-MANNOSE MANNOSYL HYDROLASE"/>
    <property type="match status" value="1"/>
</dbReference>
<evidence type="ECO:0000256" key="2">
    <source>
        <dbReference type="ARBA" id="ARBA00022801"/>
    </source>
</evidence>
<dbReference type="InterPro" id="IPR003540">
    <property type="entry name" value="ADP-ribosyltransferase"/>
</dbReference>
<dbReference type="Pfam" id="PF03496">
    <property type="entry name" value="ADPrib_exo_Tox"/>
    <property type="match status" value="1"/>
</dbReference>
<evidence type="ECO:0000256" key="5">
    <source>
        <dbReference type="ARBA" id="ARBA00034244"/>
    </source>
</evidence>
<reference evidence="12" key="1">
    <citation type="submission" date="2016-08" db="EMBL/GenBank/DDBJ databases">
        <authorList>
            <person name="Seilhamer J.J."/>
        </authorList>
    </citation>
    <scope>NUCLEOTIDE SEQUENCE</scope>
    <source>
        <strain evidence="12">86</strain>
    </source>
</reference>
<accession>A0A212L1V4</accession>
<dbReference type="RefSeq" id="WP_288199057.1">
    <property type="nucleotide sequence ID" value="NZ_LT608334.1"/>
</dbReference>